<dbReference type="EMBL" id="NJHN03000121">
    <property type="protein sequence ID" value="KAH9413424.1"/>
    <property type="molecule type" value="Genomic_DNA"/>
</dbReference>
<evidence type="ECO:0000313" key="1">
    <source>
        <dbReference type="EMBL" id="KAH9413424.1"/>
    </source>
</evidence>
<reference evidence="1 2" key="1">
    <citation type="journal article" date="2018" name="J. Allergy Clin. Immunol.">
        <title>High-quality assembly of Dermatophagoides pteronyssinus genome and transcriptome reveals a wide range of novel allergens.</title>
        <authorList>
            <person name="Liu X.Y."/>
            <person name="Yang K.Y."/>
            <person name="Wang M.Q."/>
            <person name="Kwok J.S."/>
            <person name="Zeng X."/>
            <person name="Yang Z."/>
            <person name="Xiao X.J."/>
            <person name="Lau C.P."/>
            <person name="Li Y."/>
            <person name="Huang Z.M."/>
            <person name="Ba J.G."/>
            <person name="Yim A.K."/>
            <person name="Ouyang C.Y."/>
            <person name="Ngai S.M."/>
            <person name="Chan T.F."/>
            <person name="Leung E.L."/>
            <person name="Liu L."/>
            <person name="Liu Z.G."/>
            <person name="Tsui S.K."/>
        </authorList>
    </citation>
    <scope>NUCLEOTIDE SEQUENCE [LARGE SCALE GENOMIC DNA]</scope>
    <source>
        <strain evidence="1">Derp</strain>
    </source>
</reference>
<proteinExistence type="predicted"/>
<sequence>MFVDKEERKDKEKECKMIFIIFDSRTCPIVIKQAKKLRKYVGFLRDKVQILLQSTFFSSHSNRSILSSLFLDPSS</sequence>
<dbReference type="Proteomes" id="UP000887458">
    <property type="component" value="Unassembled WGS sequence"/>
</dbReference>
<organism evidence="1 2">
    <name type="scientific">Dermatophagoides pteronyssinus</name>
    <name type="common">European house dust mite</name>
    <dbReference type="NCBI Taxonomy" id="6956"/>
    <lineage>
        <taxon>Eukaryota</taxon>
        <taxon>Metazoa</taxon>
        <taxon>Ecdysozoa</taxon>
        <taxon>Arthropoda</taxon>
        <taxon>Chelicerata</taxon>
        <taxon>Arachnida</taxon>
        <taxon>Acari</taxon>
        <taxon>Acariformes</taxon>
        <taxon>Sarcoptiformes</taxon>
        <taxon>Astigmata</taxon>
        <taxon>Psoroptidia</taxon>
        <taxon>Analgoidea</taxon>
        <taxon>Pyroglyphidae</taxon>
        <taxon>Dermatophagoidinae</taxon>
        <taxon>Dermatophagoides</taxon>
    </lineage>
</organism>
<keyword evidence="2" id="KW-1185">Reference proteome</keyword>
<protein>
    <submittedName>
        <fullName evidence="1">Uncharacterized protein</fullName>
    </submittedName>
</protein>
<accession>A0ABQ8IT05</accession>
<gene>
    <name evidence="1" type="ORF">DERP_007900</name>
</gene>
<name>A0ABQ8IT05_DERPT</name>
<comment type="caution">
    <text evidence="1">The sequence shown here is derived from an EMBL/GenBank/DDBJ whole genome shotgun (WGS) entry which is preliminary data.</text>
</comment>
<reference evidence="1 2" key="2">
    <citation type="journal article" date="2022" name="Mol. Biol. Evol.">
        <title>Comparative Genomics Reveals Insights into the Divergent Evolution of Astigmatic Mites and Household Pest Adaptations.</title>
        <authorList>
            <person name="Xiong Q."/>
            <person name="Wan A.T."/>
            <person name="Liu X."/>
            <person name="Fung C.S."/>
            <person name="Xiao X."/>
            <person name="Malainual N."/>
            <person name="Hou J."/>
            <person name="Wang L."/>
            <person name="Wang M."/>
            <person name="Yang K.Y."/>
            <person name="Cui Y."/>
            <person name="Leung E.L."/>
            <person name="Nong W."/>
            <person name="Shin S.K."/>
            <person name="Au S.W."/>
            <person name="Jeong K.Y."/>
            <person name="Chew F.T."/>
            <person name="Hui J.H."/>
            <person name="Leung T.F."/>
            <person name="Tungtrongchitr A."/>
            <person name="Zhong N."/>
            <person name="Liu Z."/>
            <person name="Tsui S.K."/>
        </authorList>
    </citation>
    <scope>NUCLEOTIDE SEQUENCE [LARGE SCALE GENOMIC DNA]</scope>
    <source>
        <strain evidence="1">Derp</strain>
    </source>
</reference>
<evidence type="ECO:0000313" key="2">
    <source>
        <dbReference type="Proteomes" id="UP000887458"/>
    </source>
</evidence>